<name>D7GXE1_9BACT</name>
<organism evidence="1">
    <name type="scientific">Candidatus Magnetobacterium bavaricum</name>
    <dbReference type="NCBI Taxonomy" id="29290"/>
    <lineage>
        <taxon>Bacteria</taxon>
        <taxon>Pseudomonadati</taxon>
        <taxon>Nitrospirota</taxon>
        <taxon>Thermodesulfovibrionia</taxon>
        <taxon>Thermodesulfovibrionales</taxon>
        <taxon>Candidatus Magnetobacteriaceae</taxon>
        <taxon>Candidatus Magnetobacterium</taxon>
    </lineage>
</organism>
<accession>D7GXE1</accession>
<proteinExistence type="predicted"/>
<dbReference type="InterPro" id="IPR025455">
    <property type="entry name" value="DUF4276"/>
</dbReference>
<dbReference type="EMBL" id="FP929063">
    <property type="protein sequence ID" value="CBL42931.1"/>
    <property type="molecule type" value="Genomic_DNA"/>
</dbReference>
<evidence type="ECO:0008006" key="2">
    <source>
        <dbReference type="Google" id="ProtNLM"/>
    </source>
</evidence>
<sequence>MIKIAFFVEGQTERIFVEKFLDEYITLNKCELIVKKNIGNNKSAKMVFEKKNPYAEFYVLIHEVGNDEKVNITIRENAKDMIKKSGYSYIIGLRDLYNPRYPDPHRRKQEIRDKLINAFYKPFDECKDKIKYILAIMEIEAWFLLDKDFFTTMTDNSQEVTRILDKKNTEDYERPAKVIEKIYRLSGKEYNKHEDDSYNITYNLDYNFLCSGEAKARSDSWHCFVQCVDDCFR</sequence>
<dbReference type="Pfam" id="PF14103">
    <property type="entry name" value="DUF4276"/>
    <property type="match status" value="1"/>
</dbReference>
<reference evidence="1" key="1">
    <citation type="journal article" date="2010" name="Environ. Microbiol.">
        <title>Cultivation-independent characterization of 'Candidatus Magnetobacterium bavaricum' via ultrastructural, geochemical, ecological and metagenomic methods.</title>
        <authorList>
            <person name="Jogler C."/>
            <person name="Niebler M."/>
            <person name="Lin W."/>
            <person name="Kube M."/>
            <person name="Wanner G."/>
            <person name="Kolinko S."/>
            <person name="Stief P."/>
            <person name="Beck A.J."/>
            <person name="de Beer D."/>
            <person name="Petersen N."/>
            <person name="Pan Y."/>
            <person name="Amann R."/>
            <person name="Reinhardt R."/>
            <person name="Schuler D."/>
        </authorList>
    </citation>
    <scope>NUCLEOTIDE SEQUENCE</scope>
</reference>
<protein>
    <recommendedName>
        <fullName evidence="2">DUF4276 family protein</fullName>
    </recommendedName>
</protein>
<gene>
    <name evidence="1" type="ORF">mtbajb2F00020</name>
</gene>
<dbReference type="AlphaFoldDB" id="D7GXE1"/>
<evidence type="ECO:0000313" key="1">
    <source>
        <dbReference type="EMBL" id="CBL42931.1"/>
    </source>
</evidence>